<keyword evidence="2 6" id="KW-0812">Transmembrane</keyword>
<comment type="caution">
    <text evidence="8">The sequence shown here is derived from an EMBL/GenBank/DDBJ whole genome shotgun (WGS) entry which is preliminary data.</text>
</comment>
<dbReference type="PANTHER" id="PTHR41335">
    <property type="entry name" value="MEMBRANE PROTEIN-RELATED"/>
    <property type="match status" value="1"/>
</dbReference>
<organism evidence="8 9">
    <name type="scientific">Marinisporobacter balticus</name>
    <dbReference type="NCBI Taxonomy" id="2018667"/>
    <lineage>
        <taxon>Bacteria</taxon>
        <taxon>Bacillati</taxon>
        <taxon>Bacillota</taxon>
        <taxon>Clostridia</taxon>
        <taxon>Peptostreptococcales</taxon>
        <taxon>Thermotaleaceae</taxon>
        <taxon>Marinisporobacter</taxon>
    </lineage>
</organism>
<reference evidence="8 9" key="1">
    <citation type="submission" date="2019-03" db="EMBL/GenBank/DDBJ databases">
        <title>Genomic Encyclopedia of Type Strains, Phase IV (KMG-IV): sequencing the most valuable type-strain genomes for metagenomic binning, comparative biology and taxonomic classification.</title>
        <authorList>
            <person name="Goeker M."/>
        </authorList>
    </citation>
    <scope>NUCLEOTIDE SEQUENCE [LARGE SCALE GENOMIC DNA]</scope>
    <source>
        <strain evidence="8 9">DSM 102940</strain>
    </source>
</reference>
<name>A0A4R2KJU5_9FIRM</name>
<evidence type="ECO:0000313" key="8">
    <source>
        <dbReference type="EMBL" id="TCO72707.1"/>
    </source>
</evidence>
<evidence type="ECO:0000256" key="6">
    <source>
        <dbReference type="SAM" id="Phobius"/>
    </source>
</evidence>
<evidence type="ECO:0000256" key="2">
    <source>
        <dbReference type="ARBA" id="ARBA00022692"/>
    </source>
</evidence>
<keyword evidence="5" id="KW-0175">Coiled coil</keyword>
<dbReference type="EMBL" id="SLWV01000017">
    <property type="protein sequence ID" value="TCO72707.1"/>
    <property type="molecule type" value="Genomic_DNA"/>
</dbReference>
<evidence type="ECO:0000256" key="5">
    <source>
        <dbReference type="SAM" id="Coils"/>
    </source>
</evidence>
<protein>
    <submittedName>
        <fullName evidence="8">Putative integral membrane protein</fullName>
    </submittedName>
</protein>
<keyword evidence="1" id="KW-1003">Cell membrane</keyword>
<feature type="domain" description="Lipopolysaccharide assembly protein A" evidence="7">
    <location>
        <begin position="22"/>
        <end position="83"/>
    </location>
</feature>
<dbReference type="RefSeq" id="WP_165916354.1">
    <property type="nucleotide sequence ID" value="NZ_SLWV01000017.1"/>
</dbReference>
<evidence type="ECO:0000256" key="4">
    <source>
        <dbReference type="ARBA" id="ARBA00023136"/>
    </source>
</evidence>
<feature type="transmembrane region" description="Helical" evidence="6">
    <location>
        <begin position="39"/>
        <end position="60"/>
    </location>
</feature>
<sequence>MQIWFIFSLVFALIVALFAVLNSDVVTINLLFSKYQLSQSVVILISATFGALIASFISVFSKIKGSLKTRELKNSIKQLESKVNELEDHNKTYALENPIKEETTLNEPLDFEKKA</sequence>
<keyword evidence="9" id="KW-1185">Reference proteome</keyword>
<accession>A0A4R2KJU5</accession>
<dbReference type="AlphaFoldDB" id="A0A4R2KJU5"/>
<dbReference type="GO" id="GO:0005886">
    <property type="term" value="C:plasma membrane"/>
    <property type="evidence" value="ECO:0007669"/>
    <property type="project" value="InterPro"/>
</dbReference>
<gene>
    <name evidence="8" type="ORF">EV214_11772</name>
</gene>
<evidence type="ECO:0000256" key="3">
    <source>
        <dbReference type="ARBA" id="ARBA00022989"/>
    </source>
</evidence>
<dbReference type="Pfam" id="PF06305">
    <property type="entry name" value="LapA_dom"/>
    <property type="match status" value="1"/>
</dbReference>
<keyword evidence="3 6" id="KW-1133">Transmembrane helix</keyword>
<feature type="coiled-coil region" evidence="5">
    <location>
        <begin position="69"/>
        <end position="96"/>
    </location>
</feature>
<keyword evidence="4 6" id="KW-0472">Membrane</keyword>
<dbReference type="InterPro" id="IPR010445">
    <property type="entry name" value="LapA_dom"/>
</dbReference>
<dbReference type="PANTHER" id="PTHR41335:SF1">
    <property type="entry name" value="MEMBRANE PROTEIN"/>
    <property type="match status" value="1"/>
</dbReference>
<evidence type="ECO:0000256" key="1">
    <source>
        <dbReference type="ARBA" id="ARBA00022475"/>
    </source>
</evidence>
<proteinExistence type="predicted"/>
<evidence type="ECO:0000313" key="9">
    <source>
        <dbReference type="Proteomes" id="UP000294919"/>
    </source>
</evidence>
<dbReference type="Proteomes" id="UP000294919">
    <property type="component" value="Unassembled WGS sequence"/>
</dbReference>
<evidence type="ECO:0000259" key="7">
    <source>
        <dbReference type="Pfam" id="PF06305"/>
    </source>
</evidence>